<gene>
    <name evidence="1" type="ORF">GDR74_00220</name>
</gene>
<protein>
    <submittedName>
        <fullName evidence="1">Uncharacterized protein</fullName>
    </submittedName>
</protein>
<dbReference type="EMBL" id="CP045423">
    <property type="protein sequence ID" value="QFU14760.1"/>
    <property type="molecule type" value="Genomic_DNA"/>
</dbReference>
<dbReference type="RefSeq" id="WP_152584410.1">
    <property type="nucleotide sequence ID" value="NZ_CP045423.1"/>
</dbReference>
<name>A0A5P9JTG6_9HYPH</name>
<reference evidence="1 2" key="1">
    <citation type="submission" date="2019-10" db="EMBL/GenBank/DDBJ databases">
        <title>Isolation, Identification of Microvirga thermotolerans HR1, a novel thermophilic bacterium and Comparative Genomics of the genus Microvirga.</title>
        <authorList>
            <person name="Li J."/>
            <person name="Zhang W."/>
            <person name="Lin M."/>
            <person name="Wang J."/>
        </authorList>
    </citation>
    <scope>NUCLEOTIDE SEQUENCE [LARGE SCALE GENOMIC DNA]</scope>
    <source>
        <strain evidence="1 2">HR1</strain>
    </source>
</reference>
<dbReference type="KEGG" id="mico:GDR74_00220"/>
<dbReference type="AlphaFoldDB" id="A0A5P9JTG6"/>
<dbReference type="Proteomes" id="UP000325614">
    <property type="component" value="Chromosome"/>
</dbReference>
<organism evidence="1 2">
    <name type="scientific">Microvirga thermotolerans</name>
    <dbReference type="NCBI Taxonomy" id="2651334"/>
    <lineage>
        <taxon>Bacteria</taxon>
        <taxon>Pseudomonadati</taxon>
        <taxon>Pseudomonadota</taxon>
        <taxon>Alphaproteobacteria</taxon>
        <taxon>Hyphomicrobiales</taxon>
        <taxon>Methylobacteriaceae</taxon>
        <taxon>Microvirga</taxon>
    </lineage>
</organism>
<keyword evidence="2" id="KW-1185">Reference proteome</keyword>
<proteinExistence type="predicted"/>
<sequence>MTATERQALAFWRTLAPEEIGAGRRRVLERVLALNGPASVGSRRLHARANSALVIGAAVDLLLRRGALDSRYADFVMSCLLAHGLQGDAASPFILAHALSRLARQSERHAACLDLSVRWRQWSRRPAPGPLTDPPQPPA</sequence>
<accession>A0A5P9JTG6</accession>
<evidence type="ECO:0000313" key="1">
    <source>
        <dbReference type="EMBL" id="QFU14760.1"/>
    </source>
</evidence>
<evidence type="ECO:0000313" key="2">
    <source>
        <dbReference type="Proteomes" id="UP000325614"/>
    </source>
</evidence>